<evidence type="ECO:0000313" key="5">
    <source>
        <dbReference type="Proteomes" id="UP000199208"/>
    </source>
</evidence>
<evidence type="ECO:0000256" key="3">
    <source>
        <dbReference type="SAM" id="SignalP"/>
    </source>
</evidence>
<feature type="signal peptide" evidence="3">
    <location>
        <begin position="1"/>
        <end position="23"/>
    </location>
</feature>
<dbReference type="PANTHER" id="PTHR30469">
    <property type="entry name" value="MULTIDRUG RESISTANCE PROTEIN MDTA"/>
    <property type="match status" value="1"/>
</dbReference>
<dbReference type="AlphaFoldDB" id="A0A1G5RSL5"/>
<evidence type="ECO:0000313" key="4">
    <source>
        <dbReference type="EMBL" id="SCZ77085.1"/>
    </source>
</evidence>
<dbReference type="Gene3D" id="2.40.50.100">
    <property type="match status" value="1"/>
</dbReference>
<dbReference type="EMBL" id="FMWL01000002">
    <property type="protein sequence ID" value="SCZ77085.1"/>
    <property type="molecule type" value="Genomic_DNA"/>
</dbReference>
<reference evidence="4 5" key="1">
    <citation type="submission" date="2016-10" db="EMBL/GenBank/DDBJ databases">
        <authorList>
            <person name="de Groot N.N."/>
        </authorList>
    </citation>
    <scope>NUCLEOTIDE SEQUENCE [LARGE SCALE GENOMIC DNA]</scope>
    <source>
        <strain evidence="4 5">DSM 2784</strain>
    </source>
</reference>
<keyword evidence="3" id="KW-0732">Signal</keyword>
<feature type="chain" id="PRO_5011483218" evidence="3">
    <location>
        <begin position="24"/>
        <end position="366"/>
    </location>
</feature>
<name>A0A1G5RSL5_9FIRM</name>
<organism evidence="4 5">
    <name type="scientific">Acidaminobacter hydrogenoformans DSM 2784</name>
    <dbReference type="NCBI Taxonomy" id="1120920"/>
    <lineage>
        <taxon>Bacteria</taxon>
        <taxon>Bacillati</taxon>
        <taxon>Bacillota</taxon>
        <taxon>Clostridia</taxon>
        <taxon>Peptostreptococcales</taxon>
        <taxon>Acidaminobacteraceae</taxon>
        <taxon>Acidaminobacter</taxon>
    </lineage>
</organism>
<dbReference type="Gene3D" id="2.40.420.20">
    <property type="match status" value="1"/>
</dbReference>
<dbReference type="Gene3D" id="1.10.287.470">
    <property type="entry name" value="Helix hairpin bin"/>
    <property type="match status" value="1"/>
</dbReference>
<protein>
    <submittedName>
        <fullName evidence="4">RND family efflux transporter, MFP subunit</fullName>
    </submittedName>
</protein>
<keyword evidence="5" id="KW-1185">Reference proteome</keyword>
<dbReference type="OrthoDB" id="2015187at2"/>
<accession>A0A1G5RSL5</accession>
<gene>
    <name evidence="4" type="ORF">SAMN03080599_00558</name>
</gene>
<dbReference type="RefSeq" id="WP_092589358.1">
    <property type="nucleotide sequence ID" value="NZ_FMWL01000002.1"/>
</dbReference>
<dbReference type="NCBIfam" id="TIGR01730">
    <property type="entry name" value="RND_mfp"/>
    <property type="match status" value="1"/>
</dbReference>
<dbReference type="Proteomes" id="UP000199208">
    <property type="component" value="Unassembled WGS sequence"/>
</dbReference>
<comment type="similarity">
    <text evidence="1">Belongs to the membrane fusion protein (MFP) (TC 8.A.1) family.</text>
</comment>
<dbReference type="PANTHER" id="PTHR30469:SF20">
    <property type="entry name" value="EFFLUX RND TRANSPORTER PERIPLASMIC ADAPTOR SUBUNIT"/>
    <property type="match status" value="1"/>
</dbReference>
<feature type="coiled-coil region" evidence="2">
    <location>
        <begin position="109"/>
        <end position="167"/>
    </location>
</feature>
<dbReference type="STRING" id="1120920.SAMN03080599_00558"/>
<dbReference type="PROSITE" id="PS51257">
    <property type="entry name" value="PROKAR_LIPOPROTEIN"/>
    <property type="match status" value="1"/>
</dbReference>
<dbReference type="GO" id="GO:1990281">
    <property type="term" value="C:efflux pump complex"/>
    <property type="evidence" value="ECO:0007669"/>
    <property type="project" value="TreeGrafter"/>
</dbReference>
<proteinExistence type="inferred from homology"/>
<dbReference type="InterPro" id="IPR006143">
    <property type="entry name" value="RND_pump_MFP"/>
</dbReference>
<keyword evidence="2" id="KW-0175">Coiled coil</keyword>
<sequence length="366" mass="39565">MTKTKILTAVLMLFIGVMGTACTQLEITSTGPVKQPVEVIEIKHESYDLKQMFSGRISADSTEALSFMSSGKIAEINVKVGDSVKKGALLARLDNQAQSSGVSGSAAQIKAAEESAAKARLSLEHLEKTLEDMKALYESGAISKAELDGAELQVSVTRSDLKAAEAQIQAARAGYSLNSTYLRDTKLYAPRSGIVFEVFYETGEVISAGYPVLMLEGQAMTAVFGMSAAQILEDDFEREVEVIYNGAVFTAPITKISKLPDDVTQTYEVEVTLPAGSYLIGSTVEIYVLQGEVRAVKLPIDIVLSGENDFVYVVEEGKAVKKNVEIITVQDNQLYVEGLEDGDRVIVKGMKLVKPLDDVEIISALR</sequence>
<dbReference type="GO" id="GO:0015562">
    <property type="term" value="F:efflux transmembrane transporter activity"/>
    <property type="evidence" value="ECO:0007669"/>
    <property type="project" value="InterPro"/>
</dbReference>
<dbReference type="SUPFAM" id="SSF111369">
    <property type="entry name" value="HlyD-like secretion proteins"/>
    <property type="match status" value="1"/>
</dbReference>
<evidence type="ECO:0000256" key="2">
    <source>
        <dbReference type="SAM" id="Coils"/>
    </source>
</evidence>
<evidence type="ECO:0000256" key="1">
    <source>
        <dbReference type="ARBA" id="ARBA00009477"/>
    </source>
</evidence>